<dbReference type="EMBL" id="VTOU01000003">
    <property type="protein sequence ID" value="TZG25777.1"/>
    <property type="molecule type" value="Genomic_DNA"/>
</dbReference>
<dbReference type="NCBIfam" id="TIGR02284">
    <property type="entry name" value="PA2169 family four-helix-bundle protein"/>
    <property type="match status" value="1"/>
</dbReference>
<dbReference type="AlphaFoldDB" id="A0A5D9C3B4"/>
<evidence type="ECO:0000259" key="1">
    <source>
        <dbReference type="Pfam" id="PF09537"/>
    </source>
</evidence>
<protein>
    <submittedName>
        <fullName evidence="2">PA2169 family four-helix-bundle protein</fullName>
    </submittedName>
</protein>
<evidence type="ECO:0000313" key="2">
    <source>
        <dbReference type="EMBL" id="TZG25777.1"/>
    </source>
</evidence>
<dbReference type="Gene3D" id="1.20.1260.10">
    <property type="match status" value="1"/>
</dbReference>
<comment type="caution">
    <text evidence="2">The sequence shown here is derived from an EMBL/GenBank/DDBJ whole genome shotgun (WGS) entry which is preliminary data.</text>
</comment>
<dbReference type="RefSeq" id="WP_149522583.1">
    <property type="nucleotide sequence ID" value="NZ_VTOU01000003.1"/>
</dbReference>
<feature type="domain" description="DUF2383" evidence="1">
    <location>
        <begin position="8"/>
        <end position="112"/>
    </location>
</feature>
<dbReference type="PIRSF" id="PIRSF029477">
    <property type="entry name" value="UCP029477"/>
    <property type="match status" value="1"/>
</dbReference>
<dbReference type="InterPro" id="IPR012347">
    <property type="entry name" value="Ferritin-like"/>
</dbReference>
<gene>
    <name evidence="2" type="ORF">FYJ91_12335</name>
</gene>
<dbReference type="InterPro" id="IPR011971">
    <property type="entry name" value="CHP02284"/>
</dbReference>
<keyword evidence="3" id="KW-1185">Reference proteome</keyword>
<reference evidence="2 3" key="1">
    <citation type="submission" date="2019-08" db="EMBL/GenBank/DDBJ databases">
        <authorList>
            <person name="Wang G."/>
            <person name="Xu Z."/>
        </authorList>
    </citation>
    <scope>NUCLEOTIDE SEQUENCE [LARGE SCALE GENOMIC DNA]</scope>
    <source>
        <strain evidence="2 3">ZX</strain>
    </source>
</reference>
<dbReference type="Proteomes" id="UP000322077">
    <property type="component" value="Unassembled WGS sequence"/>
</dbReference>
<organism evidence="2 3">
    <name type="scientific">Sphingomonas montanisoli</name>
    <dbReference type="NCBI Taxonomy" id="2606412"/>
    <lineage>
        <taxon>Bacteria</taxon>
        <taxon>Pseudomonadati</taxon>
        <taxon>Pseudomonadota</taxon>
        <taxon>Alphaproteobacteria</taxon>
        <taxon>Sphingomonadales</taxon>
        <taxon>Sphingomonadaceae</taxon>
        <taxon>Sphingomonas</taxon>
    </lineage>
</organism>
<dbReference type="Pfam" id="PF09537">
    <property type="entry name" value="DUF2383"/>
    <property type="match status" value="1"/>
</dbReference>
<proteinExistence type="predicted"/>
<accession>A0A5D9C3B4</accession>
<evidence type="ECO:0000313" key="3">
    <source>
        <dbReference type="Proteomes" id="UP000322077"/>
    </source>
</evidence>
<name>A0A5D9C3B4_9SPHN</name>
<sequence>MSSTDYDIRMLNGLIEATLDSAEGYADAASDSSRFAAMFAARSSERRAAAAVLQEHVASLGGSSPDDGTLLAAAHRLFVNLRQTLGGGEVAVVDEVEHGEDHIKAKFEDAVRDSDISSATRAVIVRVQGSVQAGHDAMRQLKHDLHGAT</sequence>
<dbReference type="InterPro" id="IPR016920">
    <property type="entry name" value="UCP029477"/>
</dbReference>
<dbReference type="InterPro" id="IPR019052">
    <property type="entry name" value="DUF2383"/>
</dbReference>